<gene>
    <name evidence="2" type="primary">Dsec\GM12972</name>
    <name evidence="2" type="ORF">Dsec_GM12972</name>
</gene>
<proteinExistence type="predicted"/>
<sequence>MGMGIGMEMETEEAYGSVPPAPALTPAWCKTDPNGRSDRKDSNNFARFVPASTFENTKNAWMRLDDPLPAVA</sequence>
<dbReference type="AlphaFoldDB" id="B4IL26"/>
<organism evidence="3">
    <name type="scientific">Drosophila sechellia</name>
    <name type="common">Fruit fly</name>
    <dbReference type="NCBI Taxonomy" id="7238"/>
    <lineage>
        <taxon>Eukaryota</taxon>
        <taxon>Metazoa</taxon>
        <taxon>Ecdysozoa</taxon>
        <taxon>Arthropoda</taxon>
        <taxon>Hexapoda</taxon>
        <taxon>Insecta</taxon>
        <taxon>Pterygota</taxon>
        <taxon>Neoptera</taxon>
        <taxon>Endopterygota</taxon>
        <taxon>Diptera</taxon>
        <taxon>Brachycera</taxon>
        <taxon>Muscomorpha</taxon>
        <taxon>Ephydroidea</taxon>
        <taxon>Drosophilidae</taxon>
        <taxon>Drosophila</taxon>
        <taxon>Sophophora</taxon>
    </lineage>
</organism>
<accession>B4IL26</accession>
<reference evidence="2 3" key="1">
    <citation type="journal article" date="2007" name="Nature">
        <title>Evolution of genes and genomes on the Drosophila phylogeny.</title>
        <authorList>
            <consortium name="Drosophila 12 Genomes Consortium"/>
            <person name="Clark A.G."/>
            <person name="Eisen M.B."/>
            <person name="Smith D.R."/>
            <person name="Bergman C.M."/>
            <person name="Oliver B."/>
            <person name="Markow T.A."/>
            <person name="Kaufman T.C."/>
            <person name="Kellis M."/>
            <person name="Gelbart W."/>
            <person name="Iyer V.N."/>
            <person name="Pollard D.A."/>
            <person name="Sackton T.B."/>
            <person name="Larracuente A.M."/>
            <person name="Singh N.D."/>
            <person name="Abad J.P."/>
            <person name="Abt D.N."/>
            <person name="Adryan B."/>
            <person name="Aguade M."/>
            <person name="Akashi H."/>
            <person name="Anderson W.W."/>
            <person name="Aquadro C.F."/>
            <person name="Ardell D.H."/>
            <person name="Arguello R."/>
            <person name="Artieri C.G."/>
            <person name="Barbash D.A."/>
            <person name="Barker D."/>
            <person name="Barsanti P."/>
            <person name="Batterham P."/>
            <person name="Batzoglou S."/>
            <person name="Begun D."/>
            <person name="Bhutkar A."/>
            <person name="Blanco E."/>
            <person name="Bosak S.A."/>
            <person name="Bradley R.K."/>
            <person name="Brand A.D."/>
            <person name="Brent M.R."/>
            <person name="Brooks A.N."/>
            <person name="Brown R.H."/>
            <person name="Butlin R.K."/>
            <person name="Caggese C."/>
            <person name="Calvi B.R."/>
            <person name="Bernardo de Carvalho A."/>
            <person name="Caspi A."/>
            <person name="Castrezana S."/>
            <person name="Celniker S.E."/>
            <person name="Chang J.L."/>
            <person name="Chapple C."/>
            <person name="Chatterji S."/>
            <person name="Chinwalla A."/>
            <person name="Civetta A."/>
            <person name="Clifton S.W."/>
            <person name="Comeron J.M."/>
            <person name="Costello J.C."/>
            <person name="Coyne J.A."/>
            <person name="Daub J."/>
            <person name="David R.G."/>
            <person name="Delcher A.L."/>
            <person name="Delehaunty K."/>
            <person name="Do C.B."/>
            <person name="Ebling H."/>
            <person name="Edwards K."/>
            <person name="Eickbush T."/>
            <person name="Evans J.D."/>
            <person name="Filipski A."/>
            <person name="Findeiss S."/>
            <person name="Freyhult E."/>
            <person name="Fulton L."/>
            <person name="Fulton R."/>
            <person name="Garcia A.C."/>
            <person name="Gardiner A."/>
            <person name="Garfield D.A."/>
            <person name="Garvin B.E."/>
            <person name="Gibson G."/>
            <person name="Gilbert D."/>
            <person name="Gnerre S."/>
            <person name="Godfrey J."/>
            <person name="Good R."/>
            <person name="Gotea V."/>
            <person name="Gravely B."/>
            <person name="Greenberg A.J."/>
            <person name="Griffiths-Jones S."/>
            <person name="Gross S."/>
            <person name="Guigo R."/>
            <person name="Gustafson E.A."/>
            <person name="Haerty W."/>
            <person name="Hahn M.W."/>
            <person name="Halligan D.L."/>
            <person name="Halpern A.L."/>
            <person name="Halter G.M."/>
            <person name="Han M.V."/>
            <person name="Heger A."/>
            <person name="Hillier L."/>
            <person name="Hinrichs A.S."/>
            <person name="Holmes I."/>
            <person name="Hoskins R.A."/>
            <person name="Hubisz M.J."/>
            <person name="Hultmark D."/>
            <person name="Huntley M.A."/>
            <person name="Jaffe D.B."/>
            <person name="Jagadeeshan S."/>
            <person name="Jeck W.R."/>
            <person name="Johnson J."/>
            <person name="Jones C.D."/>
            <person name="Jordan W.C."/>
            <person name="Karpen G.H."/>
            <person name="Kataoka E."/>
            <person name="Keightley P.D."/>
            <person name="Kheradpour P."/>
            <person name="Kirkness E.F."/>
            <person name="Koerich L.B."/>
            <person name="Kristiansen K."/>
            <person name="Kudrna D."/>
            <person name="Kulathinal R.J."/>
            <person name="Kumar S."/>
            <person name="Kwok R."/>
            <person name="Lander E."/>
            <person name="Langley C.H."/>
            <person name="Lapoint R."/>
            <person name="Lazzaro B.P."/>
            <person name="Lee S.J."/>
            <person name="Levesque L."/>
            <person name="Li R."/>
            <person name="Lin C.F."/>
            <person name="Lin M.F."/>
            <person name="Lindblad-Toh K."/>
            <person name="Llopart A."/>
            <person name="Long M."/>
            <person name="Low L."/>
            <person name="Lozovsky E."/>
            <person name="Lu J."/>
            <person name="Luo M."/>
            <person name="Machado C.A."/>
            <person name="Makalowski W."/>
            <person name="Marzo M."/>
            <person name="Matsuda M."/>
            <person name="Matzkin L."/>
            <person name="McAllister B."/>
            <person name="McBride C.S."/>
            <person name="McKernan B."/>
            <person name="McKernan K."/>
            <person name="Mendez-Lago M."/>
            <person name="Minx P."/>
            <person name="Mollenhauer M.U."/>
            <person name="Montooth K."/>
            <person name="Mount S.M."/>
            <person name="Mu X."/>
            <person name="Myers E."/>
            <person name="Negre B."/>
            <person name="Newfeld S."/>
            <person name="Nielsen R."/>
            <person name="Noor M.A."/>
            <person name="O'Grady P."/>
            <person name="Pachter L."/>
            <person name="Papaceit M."/>
            <person name="Parisi M.J."/>
            <person name="Parisi M."/>
            <person name="Parts L."/>
            <person name="Pedersen J.S."/>
            <person name="Pesole G."/>
            <person name="Phillippy A.M."/>
            <person name="Ponting C.P."/>
            <person name="Pop M."/>
            <person name="Porcelli D."/>
            <person name="Powell J.R."/>
            <person name="Prohaska S."/>
            <person name="Pruitt K."/>
            <person name="Puig M."/>
            <person name="Quesneville H."/>
            <person name="Ram K.R."/>
            <person name="Rand D."/>
            <person name="Rasmussen M.D."/>
            <person name="Reed L.K."/>
            <person name="Reenan R."/>
            <person name="Reily A."/>
            <person name="Remington K.A."/>
            <person name="Rieger T.T."/>
            <person name="Ritchie M.G."/>
            <person name="Robin C."/>
            <person name="Rogers Y.H."/>
            <person name="Rohde C."/>
            <person name="Rozas J."/>
            <person name="Rubenfield M.J."/>
            <person name="Ruiz A."/>
            <person name="Russo S."/>
            <person name="Salzberg S.L."/>
            <person name="Sanchez-Gracia A."/>
            <person name="Saranga D.J."/>
            <person name="Sato H."/>
            <person name="Schaeffer S.W."/>
            <person name="Schatz M.C."/>
            <person name="Schlenke T."/>
            <person name="Schwartz R."/>
            <person name="Segarra C."/>
            <person name="Singh R.S."/>
            <person name="Sirot L."/>
            <person name="Sirota M."/>
            <person name="Sisneros N.B."/>
            <person name="Smith C.D."/>
            <person name="Smith T.F."/>
            <person name="Spieth J."/>
            <person name="Stage D.E."/>
            <person name="Stark A."/>
            <person name="Stephan W."/>
            <person name="Strausberg R.L."/>
            <person name="Strempel S."/>
            <person name="Sturgill D."/>
            <person name="Sutton G."/>
            <person name="Sutton G.G."/>
            <person name="Tao W."/>
            <person name="Teichmann S."/>
            <person name="Tobari Y.N."/>
            <person name="Tomimura Y."/>
            <person name="Tsolas J.M."/>
            <person name="Valente V.L."/>
            <person name="Venter E."/>
            <person name="Venter J.C."/>
            <person name="Vicario S."/>
            <person name="Vieira F.G."/>
            <person name="Vilella A.J."/>
            <person name="Villasante A."/>
            <person name="Walenz B."/>
            <person name="Wang J."/>
            <person name="Wasserman M."/>
            <person name="Watts T."/>
            <person name="Wilson D."/>
            <person name="Wilson R.K."/>
            <person name="Wing R.A."/>
            <person name="Wolfner M.F."/>
            <person name="Wong A."/>
            <person name="Wong G.K."/>
            <person name="Wu C.I."/>
            <person name="Wu G."/>
            <person name="Yamamoto D."/>
            <person name="Yang H.P."/>
            <person name="Yang S.P."/>
            <person name="Yorke J.A."/>
            <person name="Yoshida K."/>
            <person name="Zdobnov E."/>
            <person name="Zhang P."/>
            <person name="Zhang Y."/>
            <person name="Zimin A.V."/>
            <person name="Baldwin J."/>
            <person name="Abdouelleil A."/>
            <person name="Abdulkadir J."/>
            <person name="Abebe A."/>
            <person name="Abera B."/>
            <person name="Abreu J."/>
            <person name="Acer S.C."/>
            <person name="Aftuck L."/>
            <person name="Alexander A."/>
            <person name="An P."/>
            <person name="Anderson E."/>
            <person name="Anderson S."/>
            <person name="Arachi H."/>
            <person name="Azer M."/>
            <person name="Bachantsang P."/>
            <person name="Barry A."/>
            <person name="Bayul T."/>
            <person name="Berlin A."/>
            <person name="Bessette D."/>
            <person name="Bloom T."/>
            <person name="Blye J."/>
            <person name="Boguslavskiy L."/>
            <person name="Bonnet C."/>
            <person name="Boukhgalter B."/>
            <person name="Bourzgui I."/>
            <person name="Brown A."/>
            <person name="Cahill P."/>
            <person name="Channer S."/>
            <person name="Cheshatsang Y."/>
            <person name="Chuda L."/>
            <person name="Citroen M."/>
            <person name="Collymore A."/>
            <person name="Cooke P."/>
            <person name="Costello M."/>
            <person name="D'Aco K."/>
            <person name="Daza R."/>
            <person name="De Haan G."/>
            <person name="DeGray S."/>
            <person name="DeMaso C."/>
            <person name="Dhargay N."/>
            <person name="Dooley K."/>
            <person name="Dooley E."/>
            <person name="Doricent M."/>
            <person name="Dorje P."/>
            <person name="Dorjee K."/>
            <person name="Dupes A."/>
            <person name="Elong R."/>
            <person name="Falk J."/>
            <person name="Farina A."/>
            <person name="Faro S."/>
            <person name="Ferguson D."/>
            <person name="Fisher S."/>
            <person name="Foley C.D."/>
            <person name="Franke A."/>
            <person name="Friedrich D."/>
            <person name="Gadbois L."/>
            <person name="Gearin G."/>
            <person name="Gearin C.R."/>
            <person name="Giannoukos G."/>
            <person name="Goode T."/>
            <person name="Graham J."/>
            <person name="Grandbois E."/>
            <person name="Grewal S."/>
            <person name="Gyaltsen K."/>
            <person name="Hafez N."/>
            <person name="Hagos B."/>
            <person name="Hall J."/>
            <person name="Henson C."/>
            <person name="Hollinger A."/>
            <person name="Honan T."/>
            <person name="Huard M.D."/>
            <person name="Hughes L."/>
            <person name="Hurhula B."/>
            <person name="Husby M.E."/>
            <person name="Kamat A."/>
            <person name="Kanga B."/>
            <person name="Kashin S."/>
            <person name="Khazanovich D."/>
            <person name="Kisner P."/>
            <person name="Lance K."/>
            <person name="Lara M."/>
            <person name="Lee W."/>
            <person name="Lennon N."/>
            <person name="Letendre F."/>
            <person name="LeVine R."/>
            <person name="Lipovsky A."/>
            <person name="Liu X."/>
            <person name="Liu J."/>
            <person name="Liu S."/>
            <person name="Lokyitsang T."/>
            <person name="Lokyitsang Y."/>
            <person name="Lubonja R."/>
            <person name="Lui A."/>
            <person name="MacDonald P."/>
            <person name="Magnisalis V."/>
            <person name="Maru K."/>
            <person name="Matthews C."/>
            <person name="McCusker W."/>
            <person name="McDonough S."/>
            <person name="Mehta T."/>
            <person name="Meldrim J."/>
            <person name="Meneus L."/>
            <person name="Mihai O."/>
            <person name="Mihalev A."/>
            <person name="Mihova T."/>
            <person name="Mittelman R."/>
            <person name="Mlenga V."/>
            <person name="Montmayeur A."/>
            <person name="Mulrain L."/>
            <person name="Navidi A."/>
            <person name="Naylor J."/>
            <person name="Negash T."/>
            <person name="Nguyen T."/>
            <person name="Nguyen N."/>
            <person name="Nicol R."/>
            <person name="Norbu C."/>
            <person name="Norbu N."/>
            <person name="Novod N."/>
            <person name="O'Neill B."/>
            <person name="Osman S."/>
            <person name="Markiewicz E."/>
            <person name="Oyono O.L."/>
            <person name="Patti C."/>
            <person name="Phunkhang P."/>
            <person name="Pierre F."/>
            <person name="Priest M."/>
            <person name="Raghuraman S."/>
            <person name="Rege F."/>
            <person name="Reyes R."/>
            <person name="Rise C."/>
            <person name="Rogov P."/>
            <person name="Ross K."/>
            <person name="Ryan E."/>
            <person name="Settipalli S."/>
            <person name="Shea T."/>
            <person name="Sherpa N."/>
            <person name="Shi L."/>
            <person name="Shih D."/>
            <person name="Sparrow T."/>
            <person name="Spaulding J."/>
            <person name="Stalker J."/>
            <person name="Stange-Thomann N."/>
            <person name="Stavropoulos S."/>
            <person name="Stone C."/>
            <person name="Strader C."/>
            <person name="Tesfaye S."/>
            <person name="Thomson T."/>
            <person name="Thoulutsang Y."/>
            <person name="Thoulutsang D."/>
            <person name="Topham K."/>
            <person name="Topping I."/>
            <person name="Tsamla T."/>
            <person name="Vassiliev H."/>
            <person name="Vo A."/>
            <person name="Wangchuk T."/>
            <person name="Wangdi T."/>
            <person name="Weiand M."/>
            <person name="Wilkinson J."/>
            <person name="Wilson A."/>
            <person name="Yadav S."/>
            <person name="Young G."/>
            <person name="Yu Q."/>
            <person name="Zembek L."/>
            <person name="Zhong D."/>
            <person name="Zimmer A."/>
            <person name="Zwirko Z."/>
            <person name="Jaffe D.B."/>
            <person name="Alvarez P."/>
            <person name="Brockman W."/>
            <person name="Butler J."/>
            <person name="Chin C."/>
            <person name="Gnerre S."/>
            <person name="Grabherr M."/>
            <person name="Kleber M."/>
            <person name="Mauceli E."/>
            <person name="MacCallum I."/>
        </authorList>
    </citation>
    <scope>NUCLEOTIDE SEQUENCE [LARGE SCALE GENOMIC DNA]</scope>
    <source>
        <strain evidence="3">Rob3c / Tucson 14021-0248.25</strain>
    </source>
</reference>
<name>B4IL26_DROSE</name>
<dbReference type="HOGENOM" id="CLU_2724912_0_0_1"/>
<dbReference type="EMBL" id="CH480862">
    <property type="protein sequence ID" value="EDW52833.1"/>
    <property type="molecule type" value="Genomic_DNA"/>
</dbReference>
<dbReference type="Proteomes" id="UP000001292">
    <property type="component" value="Unassembled WGS sequence"/>
</dbReference>
<evidence type="ECO:0000313" key="3">
    <source>
        <dbReference type="Proteomes" id="UP000001292"/>
    </source>
</evidence>
<feature type="compositionally biased region" description="Basic and acidic residues" evidence="1">
    <location>
        <begin position="33"/>
        <end position="42"/>
    </location>
</feature>
<feature type="region of interest" description="Disordered" evidence="1">
    <location>
        <begin position="1"/>
        <end position="43"/>
    </location>
</feature>
<evidence type="ECO:0000313" key="2">
    <source>
        <dbReference type="EMBL" id="EDW52833.1"/>
    </source>
</evidence>
<evidence type="ECO:0000256" key="1">
    <source>
        <dbReference type="SAM" id="MobiDB-lite"/>
    </source>
</evidence>
<keyword evidence="3" id="KW-1185">Reference proteome</keyword>
<protein>
    <submittedName>
        <fullName evidence="2">GM12972</fullName>
    </submittedName>
</protein>